<dbReference type="AlphaFoldDB" id="E2ANU9"/>
<accession>E2ANU9</accession>
<evidence type="ECO:0000313" key="3">
    <source>
        <dbReference type="Proteomes" id="UP000000311"/>
    </source>
</evidence>
<reference evidence="2 3" key="1">
    <citation type="journal article" date="2010" name="Science">
        <title>Genomic comparison of the ants Camponotus floridanus and Harpegnathos saltator.</title>
        <authorList>
            <person name="Bonasio R."/>
            <person name="Zhang G."/>
            <person name="Ye C."/>
            <person name="Mutti N.S."/>
            <person name="Fang X."/>
            <person name="Qin N."/>
            <person name="Donahue G."/>
            <person name="Yang P."/>
            <person name="Li Q."/>
            <person name="Li C."/>
            <person name="Zhang P."/>
            <person name="Huang Z."/>
            <person name="Berger S.L."/>
            <person name="Reinberg D."/>
            <person name="Wang J."/>
            <person name="Liebig J."/>
        </authorList>
    </citation>
    <scope>NUCLEOTIDE SEQUENCE [LARGE SCALE GENOMIC DNA]</scope>
    <source>
        <strain evidence="3">C129</strain>
    </source>
</reference>
<dbReference type="Proteomes" id="UP000000311">
    <property type="component" value="Unassembled WGS sequence"/>
</dbReference>
<evidence type="ECO:0000256" key="1">
    <source>
        <dbReference type="SAM" id="MobiDB-lite"/>
    </source>
</evidence>
<proteinExistence type="predicted"/>
<gene>
    <name evidence="2" type="ORF">EAG_03043</name>
</gene>
<feature type="region of interest" description="Disordered" evidence="1">
    <location>
        <begin position="1"/>
        <end position="30"/>
    </location>
</feature>
<protein>
    <submittedName>
        <fullName evidence="2">Uncharacterized protein</fullName>
    </submittedName>
</protein>
<feature type="compositionally biased region" description="Basic and acidic residues" evidence="1">
    <location>
        <begin position="10"/>
        <end position="26"/>
    </location>
</feature>
<evidence type="ECO:0000313" key="2">
    <source>
        <dbReference type="EMBL" id="EFN64888.1"/>
    </source>
</evidence>
<dbReference type="InParanoid" id="E2ANU9"/>
<keyword evidence="3" id="KW-1185">Reference proteome</keyword>
<dbReference type="EMBL" id="GL441385">
    <property type="protein sequence ID" value="EFN64888.1"/>
    <property type="molecule type" value="Genomic_DNA"/>
</dbReference>
<sequence>MSRGACEDSEGSKIEGDESSKERRGADGGLSGLRQRRLAITINLHAFGHSILINHEESIPEILPTTYETPCILSYCTRYCTPEQRGKKTKSQRDPVKQRQQRQATGCFGAQWSERIARVAGNSFAYASFYLVDVQELWTLQESRKCLKVQSEKYKKQTTLSECLFRLIKALRDIPACKIGYSRDARAGGSTIRDVEGAPFDILHARNVAPRLATNGSLSMSRASLRSKLGERLMQPQALNDINPEMLRINNTHQYCYYKKDNLLTRRAASHSSLTAQMKTRRCNDIIRYCKTSYHHSAISHAIVFTCCDSSDWNYRRSTDGSTRPLFVDRIIFKRIHINILNKAANHKYIINPECFLFNAGVRSGERTVNDASVGKPTVLKSSRGYKSYKSFLFEMRLRLQNTLHRGCPKGKP</sequence>
<organism evidence="3">
    <name type="scientific">Camponotus floridanus</name>
    <name type="common">Florida carpenter ant</name>
    <dbReference type="NCBI Taxonomy" id="104421"/>
    <lineage>
        <taxon>Eukaryota</taxon>
        <taxon>Metazoa</taxon>
        <taxon>Ecdysozoa</taxon>
        <taxon>Arthropoda</taxon>
        <taxon>Hexapoda</taxon>
        <taxon>Insecta</taxon>
        <taxon>Pterygota</taxon>
        <taxon>Neoptera</taxon>
        <taxon>Endopterygota</taxon>
        <taxon>Hymenoptera</taxon>
        <taxon>Apocrita</taxon>
        <taxon>Aculeata</taxon>
        <taxon>Formicoidea</taxon>
        <taxon>Formicidae</taxon>
        <taxon>Formicinae</taxon>
        <taxon>Camponotus</taxon>
    </lineage>
</organism>
<name>E2ANU9_CAMFO</name>